<accession>A0A0E0PY12</accession>
<protein>
    <submittedName>
        <fullName evidence="2">Uncharacterized protein</fullName>
    </submittedName>
</protein>
<dbReference type="HOGENOM" id="CLU_1274052_0_0_1"/>
<evidence type="ECO:0000313" key="3">
    <source>
        <dbReference type="Proteomes" id="UP000008022"/>
    </source>
</evidence>
<dbReference type="AlphaFoldDB" id="A0A0E0PY12"/>
<evidence type="ECO:0000313" key="2">
    <source>
        <dbReference type="EnsemblPlants" id="ORUFI06G16200.1"/>
    </source>
</evidence>
<reference evidence="3" key="1">
    <citation type="submission" date="2013-06" db="EMBL/GenBank/DDBJ databases">
        <authorList>
            <person name="Zhao Q."/>
        </authorList>
    </citation>
    <scope>NUCLEOTIDE SEQUENCE</scope>
    <source>
        <strain evidence="3">cv. W1943</strain>
    </source>
</reference>
<evidence type="ECO:0000256" key="1">
    <source>
        <dbReference type="SAM" id="MobiDB-lite"/>
    </source>
</evidence>
<reference evidence="2" key="2">
    <citation type="submission" date="2015-06" db="UniProtKB">
        <authorList>
            <consortium name="EnsemblPlants"/>
        </authorList>
    </citation>
    <scope>IDENTIFICATION</scope>
</reference>
<name>A0A0E0PY12_ORYRU</name>
<proteinExistence type="predicted"/>
<dbReference type="Gramene" id="ORUFI06G16200.1">
    <property type="protein sequence ID" value="ORUFI06G16200.1"/>
    <property type="gene ID" value="ORUFI06G16200"/>
</dbReference>
<feature type="compositionally biased region" description="Basic residues" evidence="1">
    <location>
        <begin position="51"/>
        <end position="92"/>
    </location>
</feature>
<feature type="region of interest" description="Disordered" evidence="1">
    <location>
        <begin position="46"/>
        <end position="145"/>
    </location>
</feature>
<dbReference type="EnsemblPlants" id="ORUFI06G16200.1">
    <property type="protein sequence ID" value="ORUFI06G16200.1"/>
    <property type="gene ID" value="ORUFI06G16200"/>
</dbReference>
<feature type="compositionally biased region" description="Basic and acidic residues" evidence="1">
    <location>
        <begin position="99"/>
        <end position="110"/>
    </location>
</feature>
<sequence length="217" mass="23797">MKLTSDPVSTPPLSTLIYPIHPNPIHSSLYLSCLWACGGGGRWCGGDGGALRKRRRRLRVRRRRKADPRSANPRRHPAVKRRSGGGGKRRKGAAAAARRGREWWRGDPRRRPAMKGRSGGGGKRRKGAAAAHGGRERRRREAQEGGDDDAFLDLLRRKSIRLTSELFCQLRAVAAETLGDGGSGVRWLPPCAFGGTMETMGPEKARTKSVITVSNFV</sequence>
<keyword evidence="3" id="KW-1185">Reference proteome</keyword>
<organism evidence="2 3">
    <name type="scientific">Oryza rufipogon</name>
    <name type="common">Brownbeard rice</name>
    <name type="synonym">Asian wild rice</name>
    <dbReference type="NCBI Taxonomy" id="4529"/>
    <lineage>
        <taxon>Eukaryota</taxon>
        <taxon>Viridiplantae</taxon>
        <taxon>Streptophyta</taxon>
        <taxon>Embryophyta</taxon>
        <taxon>Tracheophyta</taxon>
        <taxon>Spermatophyta</taxon>
        <taxon>Magnoliopsida</taxon>
        <taxon>Liliopsida</taxon>
        <taxon>Poales</taxon>
        <taxon>Poaceae</taxon>
        <taxon>BOP clade</taxon>
        <taxon>Oryzoideae</taxon>
        <taxon>Oryzeae</taxon>
        <taxon>Oryzinae</taxon>
        <taxon>Oryza</taxon>
    </lineage>
</organism>
<dbReference type="Proteomes" id="UP000008022">
    <property type="component" value="Unassembled WGS sequence"/>
</dbReference>